<dbReference type="PROSITE" id="PS52019">
    <property type="entry name" value="PKS_MFAS_DH"/>
    <property type="match status" value="1"/>
</dbReference>
<dbReference type="InterPro" id="IPR013968">
    <property type="entry name" value="PKS_KR"/>
</dbReference>
<sequence>MKFSLMFFASSEEALSSNKYRLVMESARFADQNGFHGIWLPERHFTDFGSLYPNPAVLHAALATSTHHVRLMAGSVVVPLHHPIRIAEEWSVVDNLSRGRVGISFAPGWNPGDFALAPEKYDNRVEEMLSGIRTVQRLWRGESIDAIDGKGEPVRIKTYPTPQQPELPTWLTAAGNPKTFAKAGEIGANLLTHLLDQDEEQLAVKIALYREARANSGHDPSTGIVTVMLHTFVGENQDLVREQARAPFCNYISSNIGLLNGLAQSRGHQVDVRSMPAQELDAFVQFLYERFAESRGLIGTPESCVGLVERLQDAGVNEIACLLDFGPPVDLLLQNLTHLQRLKTLYLSGTTWEESSRFDLAVIQARCHEEISASNFQQMLESMGLHIAGEFDAIERIWRCPGEALGRILAPETMPSAGFHIHPAFLDACSRVLAAAMETDSSAANALYLPAGLELFRIHADISSLQQVWSHAILRSAKEGIEGDIRVYDLSGGLVLEIEGFRLHRMETEAKTVDFAPLLYRRSWIEAAAPDSLPADRTGTWLVLAHHSDLADGLSSFLQGVGDTCKIIQPEEGQLHLTGPSFAWRGVICLLPDINTALTAAQALTGTNIPLWLVTQGAMPLPDSAPCSMKDAAVWGVGRALAVEQPANLGGLIDLDPAGSSGYDLGQVLRSNGGEDMIALRGGTRYVARITRDDSIPAKPAKRLRFRKDATYLVTGGAGGLGQQVIQWLQSKGAENIAVLSRRMEASLRDGITTFRCDVTQHNEVAAVLDQIRQSMPPLRGVFHLAGMLDDARLADLNMDRLQLAGAAKSGGAWNLHELLADTDLDHFVLFSSMASLVTMPGQGSYAAANASLDALAHTRRAVGKTALSINWGPWSGAGHASTAYGKRAHEALAALGIAPLAPELALAALNFLMERDVTQAGVAQVDWQRLFKNDPQAAKSPLLSNFLPARQQKAATETALVQELGTCAPGTRATLLIDHLTVILVDILRLPRDLPVDSTQSFFHLGLDSILALEFTARISAGIGRPLPATTFFTHSTLDALAAHILNSLALPDKEAEKMSEDELAELIAQEIDRL</sequence>
<dbReference type="Gene3D" id="3.10.129.110">
    <property type="entry name" value="Polyketide synthase dehydratase"/>
    <property type="match status" value="1"/>
</dbReference>
<gene>
    <name evidence="6" type="ordered locus">ACP_1155</name>
</gene>
<name>C1F4N8_ACIC5</name>
<dbReference type="Proteomes" id="UP000002207">
    <property type="component" value="Chromosome"/>
</dbReference>
<dbReference type="SUPFAM" id="SSF51679">
    <property type="entry name" value="Bacterial luciferase-like"/>
    <property type="match status" value="1"/>
</dbReference>
<dbReference type="KEGG" id="aca:ACP_1155"/>
<organism evidence="6 7">
    <name type="scientific">Acidobacterium capsulatum (strain ATCC 51196 / DSM 11244 / BCRC 80197 / JCM 7670 / NBRC 15755 / NCIMB 13165 / 161)</name>
    <dbReference type="NCBI Taxonomy" id="240015"/>
    <lineage>
        <taxon>Bacteria</taxon>
        <taxon>Pseudomonadati</taxon>
        <taxon>Acidobacteriota</taxon>
        <taxon>Terriglobia</taxon>
        <taxon>Terriglobales</taxon>
        <taxon>Acidobacteriaceae</taxon>
        <taxon>Acidobacterium</taxon>
    </lineage>
</organism>
<evidence type="ECO:0000259" key="5">
    <source>
        <dbReference type="PROSITE" id="PS52019"/>
    </source>
</evidence>
<feature type="active site" description="Proton acceptor; for dehydratase activity" evidence="3">
    <location>
        <position position="268"/>
    </location>
</feature>
<dbReference type="PANTHER" id="PTHR43775:SF37">
    <property type="entry name" value="SI:DKEY-61P9.11"/>
    <property type="match status" value="1"/>
</dbReference>
<dbReference type="InterPro" id="IPR020806">
    <property type="entry name" value="PKS_PP-bd"/>
</dbReference>
<dbReference type="STRING" id="240015.ACP_1155"/>
<dbReference type="HOGENOM" id="CLU_282242_0_0_0"/>
<evidence type="ECO:0000256" key="3">
    <source>
        <dbReference type="PROSITE-ProRule" id="PRU01363"/>
    </source>
</evidence>
<reference evidence="6 7" key="1">
    <citation type="journal article" date="2009" name="Appl. Environ. Microbiol.">
        <title>Three genomes from the phylum Acidobacteria provide insight into the lifestyles of these microorganisms in soils.</title>
        <authorList>
            <person name="Ward N.L."/>
            <person name="Challacombe J.F."/>
            <person name="Janssen P.H."/>
            <person name="Henrissat B."/>
            <person name="Coutinho P.M."/>
            <person name="Wu M."/>
            <person name="Xie G."/>
            <person name="Haft D.H."/>
            <person name="Sait M."/>
            <person name="Badger J."/>
            <person name="Barabote R.D."/>
            <person name="Bradley B."/>
            <person name="Brettin T.S."/>
            <person name="Brinkac L.M."/>
            <person name="Bruce D."/>
            <person name="Creasy T."/>
            <person name="Daugherty S.C."/>
            <person name="Davidsen T.M."/>
            <person name="DeBoy R.T."/>
            <person name="Detter J.C."/>
            <person name="Dodson R.J."/>
            <person name="Durkin A.S."/>
            <person name="Ganapathy A."/>
            <person name="Gwinn-Giglio M."/>
            <person name="Han C.S."/>
            <person name="Khouri H."/>
            <person name="Kiss H."/>
            <person name="Kothari S.P."/>
            <person name="Madupu R."/>
            <person name="Nelson K.E."/>
            <person name="Nelson W.C."/>
            <person name="Paulsen I."/>
            <person name="Penn K."/>
            <person name="Ren Q."/>
            <person name="Rosovitz M.J."/>
            <person name="Selengut J.D."/>
            <person name="Shrivastava S."/>
            <person name="Sullivan S.A."/>
            <person name="Tapia R."/>
            <person name="Thompson L.S."/>
            <person name="Watkins K.L."/>
            <person name="Yang Q."/>
            <person name="Yu C."/>
            <person name="Zafar N."/>
            <person name="Zhou L."/>
            <person name="Kuske C.R."/>
        </authorList>
    </citation>
    <scope>NUCLEOTIDE SEQUENCE [LARGE SCALE GENOMIC DNA]</scope>
    <source>
        <strain evidence="7">ATCC 51196 / DSM 11244 / BCRC 80197 / JCM 7670 / NBRC 15755 / NCIMB 13165 / 161</strain>
    </source>
</reference>
<dbReference type="InterPro" id="IPR036291">
    <property type="entry name" value="NAD(P)-bd_dom_sf"/>
</dbReference>
<dbReference type="InterPro" id="IPR049900">
    <property type="entry name" value="PKS_mFAS_DH"/>
</dbReference>
<dbReference type="InterPro" id="IPR050091">
    <property type="entry name" value="PKS_NRPS_Biosynth_Enz"/>
</dbReference>
<dbReference type="SUPFAM" id="SSF51735">
    <property type="entry name" value="NAD(P)-binding Rossmann-fold domains"/>
    <property type="match status" value="2"/>
</dbReference>
<dbReference type="Gene3D" id="3.40.50.720">
    <property type="entry name" value="NAD(P)-binding Rossmann-like Domain"/>
    <property type="match status" value="1"/>
</dbReference>
<dbReference type="eggNOG" id="COG0300">
    <property type="taxonomic scope" value="Bacteria"/>
</dbReference>
<dbReference type="InterPro" id="IPR049551">
    <property type="entry name" value="PKS_DH_C"/>
</dbReference>
<dbReference type="InParanoid" id="C1F4N8"/>
<dbReference type="SMART" id="SM00823">
    <property type="entry name" value="PKS_PP"/>
    <property type="match status" value="1"/>
</dbReference>
<evidence type="ECO:0000313" key="7">
    <source>
        <dbReference type="Proteomes" id="UP000002207"/>
    </source>
</evidence>
<dbReference type="GO" id="GO:0031177">
    <property type="term" value="F:phosphopantetheine binding"/>
    <property type="evidence" value="ECO:0007669"/>
    <property type="project" value="InterPro"/>
</dbReference>
<proteinExistence type="predicted"/>
<accession>C1F4N8</accession>
<dbReference type="Pfam" id="PF08659">
    <property type="entry name" value="KR"/>
    <property type="match status" value="1"/>
</dbReference>
<protein>
    <submittedName>
        <fullName evidence="6">Monooxygenase, luciferase family/oxidoreductase, short chain dehydrogenase/reductase family/phosphopantetheine attachment site domain protein</fullName>
    </submittedName>
</protein>
<dbReference type="SUPFAM" id="SSF47336">
    <property type="entry name" value="ACP-like"/>
    <property type="match status" value="1"/>
</dbReference>
<dbReference type="EMBL" id="CP001472">
    <property type="protein sequence ID" value="ACO32434.1"/>
    <property type="molecule type" value="Genomic_DNA"/>
</dbReference>
<dbReference type="GO" id="GO:0004312">
    <property type="term" value="F:fatty acid synthase activity"/>
    <property type="evidence" value="ECO:0007669"/>
    <property type="project" value="TreeGrafter"/>
</dbReference>
<feature type="active site" description="Proton donor; for dehydratase activity" evidence="3">
    <location>
        <position position="427"/>
    </location>
</feature>
<dbReference type="CDD" id="cd08955">
    <property type="entry name" value="KR_2_FAS_SDR_x"/>
    <property type="match status" value="1"/>
</dbReference>
<dbReference type="InterPro" id="IPR009081">
    <property type="entry name" value="PP-bd_ACP"/>
</dbReference>
<dbReference type="NCBIfam" id="TIGR04020">
    <property type="entry name" value="seco_metab_LLM"/>
    <property type="match status" value="1"/>
</dbReference>
<dbReference type="eggNOG" id="COG2141">
    <property type="taxonomic scope" value="Bacteria"/>
</dbReference>
<dbReference type="Pfam" id="PF00296">
    <property type="entry name" value="Bac_luciferase"/>
    <property type="match status" value="1"/>
</dbReference>
<feature type="domain" description="Carrier" evidence="4">
    <location>
        <begin position="975"/>
        <end position="1050"/>
    </location>
</feature>
<keyword evidence="6" id="KW-0560">Oxidoreductase</keyword>
<dbReference type="GO" id="GO:0006633">
    <property type="term" value="P:fatty acid biosynthetic process"/>
    <property type="evidence" value="ECO:0007669"/>
    <property type="project" value="TreeGrafter"/>
</dbReference>
<dbReference type="InterPro" id="IPR036661">
    <property type="entry name" value="Luciferase-like_sf"/>
</dbReference>
<dbReference type="InterPro" id="IPR042104">
    <property type="entry name" value="PKS_dehydratase_sf"/>
</dbReference>
<feature type="region of interest" description="C-terminal hotdog fold" evidence="3">
    <location>
        <begin position="368"/>
        <end position="512"/>
    </location>
</feature>
<feature type="domain" description="PKS/mFAS DH" evidence="5">
    <location>
        <begin position="230"/>
        <end position="512"/>
    </location>
</feature>
<keyword evidence="1" id="KW-0596">Phosphopantetheine</keyword>
<evidence type="ECO:0000256" key="1">
    <source>
        <dbReference type="ARBA" id="ARBA00022450"/>
    </source>
</evidence>
<dbReference type="AlphaFoldDB" id="C1F4N8"/>
<dbReference type="InterPro" id="IPR011251">
    <property type="entry name" value="Luciferase-like_dom"/>
</dbReference>
<evidence type="ECO:0000259" key="4">
    <source>
        <dbReference type="PROSITE" id="PS50075"/>
    </source>
</evidence>
<dbReference type="Gene3D" id="1.10.1200.10">
    <property type="entry name" value="ACP-like"/>
    <property type="match status" value="1"/>
</dbReference>
<keyword evidence="7" id="KW-1185">Reference proteome</keyword>
<dbReference type="InterPro" id="IPR024011">
    <property type="entry name" value="Biosynth_lucif-like_mOase_dom"/>
</dbReference>
<dbReference type="RefSeq" id="WP_015896310.1">
    <property type="nucleotide sequence ID" value="NC_012483.1"/>
</dbReference>
<dbReference type="PANTHER" id="PTHR43775">
    <property type="entry name" value="FATTY ACID SYNTHASE"/>
    <property type="match status" value="1"/>
</dbReference>
<evidence type="ECO:0000256" key="2">
    <source>
        <dbReference type="ARBA" id="ARBA00022553"/>
    </source>
</evidence>
<keyword evidence="6" id="KW-0503">Monooxygenase</keyword>
<dbReference type="PROSITE" id="PS50075">
    <property type="entry name" value="CARRIER"/>
    <property type="match status" value="1"/>
</dbReference>
<dbReference type="Pfam" id="PF00550">
    <property type="entry name" value="PP-binding"/>
    <property type="match status" value="1"/>
</dbReference>
<dbReference type="SMART" id="SM01294">
    <property type="entry name" value="PKS_PP_betabranch"/>
    <property type="match status" value="1"/>
</dbReference>
<dbReference type="Gene3D" id="3.20.20.30">
    <property type="entry name" value="Luciferase-like domain"/>
    <property type="match status" value="1"/>
</dbReference>
<dbReference type="GO" id="GO:0004497">
    <property type="term" value="F:monooxygenase activity"/>
    <property type="evidence" value="ECO:0007669"/>
    <property type="project" value="UniProtKB-KW"/>
</dbReference>
<dbReference type="OrthoDB" id="9776438at2"/>
<dbReference type="Pfam" id="PF14765">
    <property type="entry name" value="PS-DH"/>
    <property type="match status" value="1"/>
</dbReference>
<feature type="region of interest" description="N-terminal hotdog fold" evidence="3">
    <location>
        <begin position="230"/>
        <end position="351"/>
    </location>
</feature>
<dbReference type="InterPro" id="IPR036736">
    <property type="entry name" value="ACP-like_sf"/>
</dbReference>
<dbReference type="GO" id="GO:0016705">
    <property type="term" value="F:oxidoreductase activity, acting on paired donors, with incorporation or reduction of molecular oxygen"/>
    <property type="evidence" value="ECO:0007669"/>
    <property type="project" value="InterPro"/>
</dbReference>
<evidence type="ECO:0000313" key="6">
    <source>
        <dbReference type="EMBL" id="ACO32434.1"/>
    </source>
</evidence>
<dbReference type="SMART" id="SM00822">
    <property type="entry name" value="PKS_KR"/>
    <property type="match status" value="1"/>
</dbReference>
<keyword evidence="2" id="KW-0597">Phosphoprotein</keyword>
<dbReference type="eggNOG" id="COG3321">
    <property type="taxonomic scope" value="Bacteria"/>
</dbReference>
<dbReference type="InterPro" id="IPR057326">
    <property type="entry name" value="KR_dom"/>
</dbReference>